<dbReference type="RefSeq" id="WP_284033293.1">
    <property type="nucleotide sequence ID" value="NZ_CP126154.1"/>
</dbReference>
<protein>
    <submittedName>
        <fullName evidence="2">Cox cluster protein</fullName>
    </submittedName>
</protein>
<accession>A0ABD5WEP3</accession>
<keyword evidence="1" id="KW-0812">Transmembrane</keyword>
<dbReference type="EMBL" id="JBHTAH010000015">
    <property type="protein sequence ID" value="MFC7070935.1"/>
    <property type="molecule type" value="Genomic_DNA"/>
</dbReference>
<comment type="caution">
    <text evidence="2">The sequence shown here is derived from an EMBL/GenBank/DDBJ whole genome shotgun (WGS) entry which is preliminary data.</text>
</comment>
<dbReference type="Proteomes" id="UP001596461">
    <property type="component" value="Unassembled WGS sequence"/>
</dbReference>
<evidence type="ECO:0000256" key="1">
    <source>
        <dbReference type="SAM" id="Phobius"/>
    </source>
</evidence>
<organism evidence="2 3">
    <name type="scientific">Halobaculum lipolyticum</name>
    <dbReference type="NCBI Taxonomy" id="3032001"/>
    <lineage>
        <taxon>Archaea</taxon>
        <taxon>Methanobacteriati</taxon>
        <taxon>Methanobacteriota</taxon>
        <taxon>Stenosarchaea group</taxon>
        <taxon>Halobacteria</taxon>
        <taxon>Halobacteriales</taxon>
        <taxon>Haloferacaceae</taxon>
        <taxon>Halobaculum</taxon>
    </lineage>
</organism>
<evidence type="ECO:0000313" key="2">
    <source>
        <dbReference type="EMBL" id="MFC7070935.1"/>
    </source>
</evidence>
<evidence type="ECO:0000313" key="3">
    <source>
        <dbReference type="Proteomes" id="UP001596461"/>
    </source>
</evidence>
<name>A0ABD5WEP3_9EURY</name>
<feature type="transmembrane region" description="Helical" evidence="1">
    <location>
        <begin position="45"/>
        <end position="67"/>
    </location>
</feature>
<dbReference type="Pfam" id="PF24364">
    <property type="entry name" value="DUF7520"/>
    <property type="match status" value="1"/>
</dbReference>
<keyword evidence="1" id="KW-1133">Transmembrane helix</keyword>
<sequence>MVLTLYVLLTGVGFAAGVLVATFVDGLSAPALYGVIELPPTALGFSLYGGITIATVLGVPLALVIYVSRRIDDPDAVE</sequence>
<keyword evidence="3" id="KW-1185">Reference proteome</keyword>
<proteinExistence type="predicted"/>
<keyword evidence="1" id="KW-0472">Membrane</keyword>
<dbReference type="GeneID" id="81124513"/>
<gene>
    <name evidence="2" type="ORF">ACFQL9_14900</name>
</gene>
<dbReference type="AlphaFoldDB" id="A0ABD5WEP3"/>
<reference evidence="2 3" key="1">
    <citation type="journal article" date="2019" name="Int. J. Syst. Evol. Microbiol.">
        <title>The Global Catalogue of Microorganisms (GCM) 10K type strain sequencing project: providing services to taxonomists for standard genome sequencing and annotation.</title>
        <authorList>
            <consortium name="The Broad Institute Genomics Platform"/>
            <consortium name="The Broad Institute Genome Sequencing Center for Infectious Disease"/>
            <person name="Wu L."/>
            <person name="Ma J."/>
        </authorList>
    </citation>
    <scope>NUCLEOTIDE SEQUENCE [LARGE SCALE GENOMIC DNA]</scope>
    <source>
        <strain evidence="2 3">DT31</strain>
    </source>
</reference>
<dbReference type="InterPro" id="IPR055942">
    <property type="entry name" value="DUF7520"/>
</dbReference>